<gene>
    <name evidence="8" type="ORF">UO65_6143</name>
</gene>
<dbReference type="Proteomes" id="UP000019277">
    <property type="component" value="Unassembled WGS sequence"/>
</dbReference>
<evidence type="ECO:0000256" key="4">
    <source>
        <dbReference type="ARBA" id="ARBA00022692"/>
    </source>
</evidence>
<dbReference type="STRING" id="909613.UO65_6143"/>
<accession>W7IPF4</accession>
<keyword evidence="5" id="KW-1133">Transmembrane helix</keyword>
<dbReference type="PANTHER" id="PTHR43867:SF2">
    <property type="entry name" value="CELLULOSE SYNTHASE CATALYTIC SUBUNIT A [UDP-FORMING]"/>
    <property type="match status" value="1"/>
</dbReference>
<evidence type="ECO:0000256" key="6">
    <source>
        <dbReference type="ARBA" id="ARBA00023136"/>
    </source>
</evidence>
<proteinExistence type="predicted"/>
<dbReference type="GO" id="GO:0016758">
    <property type="term" value="F:hexosyltransferase activity"/>
    <property type="evidence" value="ECO:0007669"/>
    <property type="project" value="TreeGrafter"/>
</dbReference>
<comment type="subcellular location">
    <subcellularLocation>
        <location evidence="1">Membrane</location>
        <topology evidence="1">Multi-pass membrane protein</topology>
    </subcellularLocation>
</comment>
<dbReference type="Pfam" id="PF13641">
    <property type="entry name" value="Glyco_tranf_2_3"/>
    <property type="match status" value="1"/>
</dbReference>
<evidence type="ECO:0000313" key="8">
    <source>
        <dbReference type="EMBL" id="EWC58597.1"/>
    </source>
</evidence>
<evidence type="ECO:0000313" key="9">
    <source>
        <dbReference type="Proteomes" id="UP000019277"/>
    </source>
</evidence>
<dbReference type="GO" id="GO:0005886">
    <property type="term" value="C:plasma membrane"/>
    <property type="evidence" value="ECO:0007669"/>
    <property type="project" value="TreeGrafter"/>
</dbReference>
<dbReference type="eggNOG" id="COG1215">
    <property type="taxonomic scope" value="Bacteria"/>
</dbReference>
<dbReference type="OrthoDB" id="9806824at2"/>
<dbReference type="AlphaFoldDB" id="W7IPF4"/>
<comment type="caution">
    <text evidence="8">The sequence shown here is derived from an EMBL/GenBank/DDBJ whole genome shotgun (WGS) entry which is preliminary data.</text>
</comment>
<dbReference type="SUPFAM" id="SSF53448">
    <property type="entry name" value="Nucleotide-diphospho-sugar transferases"/>
    <property type="match status" value="1"/>
</dbReference>
<evidence type="ECO:0000256" key="3">
    <source>
        <dbReference type="ARBA" id="ARBA00022679"/>
    </source>
</evidence>
<evidence type="ECO:0000256" key="5">
    <source>
        <dbReference type="ARBA" id="ARBA00022989"/>
    </source>
</evidence>
<sequence length="448" mass="48352">MSPALLLGLTQALTLAAGIAFLCHAGLVLLPHLRRGRSATGDADALEWHFLIPCRDREPALGDTIGYLRATFPAAHVWVITDPGDDTADVVTRLRGPRHGGDRHLHLVRGARTGGGAALDTAHRELKSWMGAHADTDRTVVVVLDADSRPAANSLDVCAAHHLFGDPAVGAVRVDVRVVDRRTPPAVDSTLRHRFGSALARVQDLESRGPVAAHLRSLDRTGTPGLPGQFTRMTALDSTADDPGPWRGTTSEDSELGTRLAGKGWKTAFTADTHVEQEALPDLRHLLAQRTRSNQEALRHIRHLRRIRNSDLGPLATAKLVHHLTRPWTSPLAGLVRPIPYLLLLGHVVGNPAGTWTWLTEGAWVAFAVYGASGLLPFAVWGPIHRHHHEPGTGFPRSLAHGLAYAVYARTVDLTSWRAAIRLAQSHSGAPGTRPAKRPNLAAVALEH</sequence>
<evidence type="ECO:0000256" key="7">
    <source>
        <dbReference type="SAM" id="MobiDB-lite"/>
    </source>
</evidence>
<dbReference type="Gene3D" id="3.90.550.10">
    <property type="entry name" value="Spore Coat Polysaccharide Biosynthesis Protein SpsA, Chain A"/>
    <property type="match status" value="1"/>
</dbReference>
<feature type="region of interest" description="Disordered" evidence="7">
    <location>
        <begin position="217"/>
        <end position="255"/>
    </location>
</feature>
<organism evidence="8 9">
    <name type="scientific">Actinokineospora spheciospongiae</name>
    <dbReference type="NCBI Taxonomy" id="909613"/>
    <lineage>
        <taxon>Bacteria</taxon>
        <taxon>Bacillati</taxon>
        <taxon>Actinomycetota</taxon>
        <taxon>Actinomycetes</taxon>
        <taxon>Pseudonocardiales</taxon>
        <taxon>Pseudonocardiaceae</taxon>
        <taxon>Actinokineospora</taxon>
    </lineage>
</organism>
<dbReference type="InterPro" id="IPR050321">
    <property type="entry name" value="Glycosyltr_2/OpgH_subfam"/>
</dbReference>
<keyword evidence="4" id="KW-0812">Transmembrane</keyword>
<reference evidence="8 9" key="1">
    <citation type="journal article" date="2014" name="Genome Announc.">
        <title>Draft Genome Sequence of the Antitrypanosomally Active Sponge-Associated Bacterium Actinokineospora sp. Strain EG49.</title>
        <authorList>
            <person name="Harjes J."/>
            <person name="Ryu T."/>
            <person name="Abdelmohsen U.R."/>
            <person name="Moitinho-Silva L."/>
            <person name="Horn H."/>
            <person name="Ravasi T."/>
            <person name="Hentschel U."/>
        </authorList>
    </citation>
    <scope>NUCLEOTIDE SEQUENCE [LARGE SCALE GENOMIC DNA]</scope>
    <source>
        <strain evidence="8 9">EG49</strain>
    </source>
</reference>
<dbReference type="PANTHER" id="PTHR43867">
    <property type="entry name" value="CELLULOSE SYNTHASE CATALYTIC SUBUNIT A [UDP-FORMING]"/>
    <property type="match status" value="1"/>
</dbReference>
<protein>
    <submittedName>
        <fullName evidence="8">N-acetyl-glucosamine transferase</fullName>
    </submittedName>
</protein>
<keyword evidence="2" id="KW-0328">Glycosyltransferase</keyword>
<evidence type="ECO:0000256" key="2">
    <source>
        <dbReference type="ARBA" id="ARBA00022676"/>
    </source>
</evidence>
<evidence type="ECO:0000256" key="1">
    <source>
        <dbReference type="ARBA" id="ARBA00004141"/>
    </source>
</evidence>
<dbReference type="PATRIC" id="fig|909613.9.peg.6142"/>
<dbReference type="EMBL" id="AYXG01000237">
    <property type="protein sequence ID" value="EWC58597.1"/>
    <property type="molecule type" value="Genomic_DNA"/>
</dbReference>
<keyword evidence="6" id="KW-0472">Membrane</keyword>
<name>W7IPF4_9PSEU</name>
<dbReference type="InterPro" id="IPR029044">
    <property type="entry name" value="Nucleotide-diphossugar_trans"/>
</dbReference>
<keyword evidence="9" id="KW-1185">Reference proteome</keyword>
<keyword evidence="3 8" id="KW-0808">Transferase</keyword>
<dbReference type="RefSeq" id="WP_035289488.1">
    <property type="nucleotide sequence ID" value="NZ_AYXG01000237.1"/>
</dbReference>